<sequence>MIIKLLGILHDIYKHFLTYSLRTAFLQVTITIGGSYLLSWLFRGILIFSGYPGLSIDNIFSFFSNPVTFALLLIYLVVLAFLVFLEFSFLVEMLRYKDIPIRLGWQRLSTDFRDFLSTIRGPHFLAFLGYLILTIPVLPLFFSSALIEKLYIPSFITGELQKSLNGQVGLIIAYLVIFYLNARLIYTLPLTVTRNKHRFTENLKTSWQMTSGKSIFSLTGIAIITLLISLFGLILASLLLGLAYSRFLGHSNPQLLIQTVLLSLVWGIIFSTNLIIKLASVAYLVLNLEHQDVIDVQASPEHKKSRLIRLFLLNTLIALGAFIYNADKLSKGNPNNVAIIAHRGFVEKAVENTIPALEASKKAGANMVEIDILMTKDKQFVVGHDDNLKRLAGQSTIVSKSQAKDIVGKTVRQNGHTSHIVSLAEYIKRANQLDIQLMIEVKPTRNNRKVFAKAFTKEIAKLDPNQKHKVMSIDLDVIHDIEKMRPAIQTGHVITFQMGSFATETVDFYAIEEFSYSNYIAKQTHDHNKRIYIWTINTEEQLESYLQSSADGIITDYPDMARREQNDLITNTDYLSYLSRVLNLR</sequence>
<dbReference type="EMBL" id="LT906454">
    <property type="protein sequence ID" value="SNV40119.1"/>
    <property type="molecule type" value="Genomic_DNA"/>
</dbReference>
<feature type="transmembrane region" description="Helical" evidence="1">
    <location>
        <begin position="24"/>
        <end position="49"/>
    </location>
</feature>
<dbReference type="CDD" id="cd08579">
    <property type="entry name" value="GDPD_memb_like"/>
    <property type="match status" value="1"/>
</dbReference>
<name>A0A239X0Q3_STRAI</name>
<dbReference type="EC" id="3.1.4.46" evidence="3"/>
<dbReference type="InterPro" id="IPR030395">
    <property type="entry name" value="GP_PDE_dom"/>
</dbReference>
<dbReference type="InterPro" id="IPR018476">
    <property type="entry name" value="GlyceroP-diester-Pdiesterase_M"/>
</dbReference>
<feature type="transmembrane region" description="Helical" evidence="1">
    <location>
        <begin position="167"/>
        <end position="193"/>
    </location>
</feature>
<dbReference type="Pfam" id="PF03009">
    <property type="entry name" value="GDPD"/>
    <property type="match status" value="1"/>
</dbReference>
<gene>
    <name evidence="3" type="primary">glpQ</name>
    <name evidence="3" type="ORF">SAMEA4504048_01101</name>
</gene>
<dbReference type="PANTHER" id="PTHR46211">
    <property type="entry name" value="GLYCEROPHOSPHORYL DIESTER PHOSPHODIESTERASE"/>
    <property type="match status" value="1"/>
</dbReference>
<feature type="transmembrane region" description="Helical" evidence="1">
    <location>
        <begin position="307"/>
        <end position="326"/>
    </location>
</feature>
<evidence type="ECO:0000313" key="3">
    <source>
        <dbReference type="EMBL" id="SNV40119.1"/>
    </source>
</evidence>
<feature type="domain" description="GP-PDE" evidence="2">
    <location>
        <begin position="337"/>
        <end position="565"/>
    </location>
</feature>
<evidence type="ECO:0000259" key="2">
    <source>
        <dbReference type="PROSITE" id="PS51704"/>
    </source>
</evidence>
<dbReference type="RefSeq" id="WP_095122570.1">
    <property type="nucleotide sequence ID" value="NZ_LT906454.1"/>
</dbReference>
<dbReference type="GO" id="GO:0006629">
    <property type="term" value="P:lipid metabolic process"/>
    <property type="evidence" value="ECO:0007669"/>
    <property type="project" value="InterPro"/>
</dbReference>
<reference evidence="3 4" key="1">
    <citation type="submission" date="2017-06" db="EMBL/GenBank/DDBJ databases">
        <authorList>
            <consortium name="Pathogen Informatics"/>
        </authorList>
    </citation>
    <scope>NUCLEOTIDE SEQUENCE [LARGE SCALE GENOMIC DNA]</scope>
    <source>
        <strain evidence="3 4">NCTC11291</strain>
    </source>
</reference>
<accession>A0A239X0Q3</accession>
<dbReference type="GO" id="GO:0008889">
    <property type="term" value="F:glycerophosphodiester phosphodiesterase activity"/>
    <property type="evidence" value="ECO:0007669"/>
    <property type="project" value="UniProtKB-EC"/>
</dbReference>
<dbReference type="KEGG" id="saco:SAME_01101"/>
<keyword evidence="1" id="KW-0472">Membrane</keyword>
<dbReference type="InterPro" id="IPR017946">
    <property type="entry name" value="PLC-like_Pdiesterase_TIM-brl"/>
</dbReference>
<dbReference type="Pfam" id="PF10110">
    <property type="entry name" value="GPDPase_memb"/>
    <property type="match status" value="1"/>
</dbReference>
<dbReference type="Proteomes" id="UP000215144">
    <property type="component" value="Chromosome 1"/>
</dbReference>
<dbReference type="OrthoDB" id="384721at2"/>
<feature type="transmembrane region" description="Helical" evidence="1">
    <location>
        <begin position="264"/>
        <end position="286"/>
    </location>
</feature>
<dbReference type="SUPFAM" id="SSF51695">
    <property type="entry name" value="PLC-like phosphodiesterases"/>
    <property type="match status" value="1"/>
</dbReference>
<feature type="transmembrane region" description="Helical" evidence="1">
    <location>
        <begin position="214"/>
        <end position="244"/>
    </location>
</feature>
<keyword evidence="3" id="KW-0378">Hydrolase</keyword>
<feature type="transmembrane region" description="Helical" evidence="1">
    <location>
        <begin position="124"/>
        <end position="147"/>
    </location>
</feature>
<dbReference type="PANTHER" id="PTHR46211:SF8">
    <property type="entry name" value="PHOSPHODIESTERASE"/>
    <property type="match status" value="1"/>
</dbReference>
<dbReference type="AlphaFoldDB" id="A0A239X0Q3"/>
<keyword evidence="1" id="KW-0812">Transmembrane</keyword>
<dbReference type="Gene3D" id="3.20.20.190">
    <property type="entry name" value="Phosphatidylinositol (PI) phosphodiesterase"/>
    <property type="match status" value="1"/>
</dbReference>
<evidence type="ECO:0000313" key="4">
    <source>
        <dbReference type="Proteomes" id="UP000215144"/>
    </source>
</evidence>
<keyword evidence="1" id="KW-1133">Transmembrane helix</keyword>
<dbReference type="PROSITE" id="PS51704">
    <property type="entry name" value="GP_PDE"/>
    <property type="match status" value="1"/>
</dbReference>
<evidence type="ECO:0000256" key="1">
    <source>
        <dbReference type="SAM" id="Phobius"/>
    </source>
</evidence>
<organism evidence="3 4">
    <name type="scientific">Streptococcus acidominimus</name>
    <dbReference type="NCBI Taxonomy" id="1326"/>
    <lineage>
        <taxon>Bacteria</taxon>
        <taxon>Bacillati</taxon>
        <taxon>Bacillota</taxon>
        <taxon>Bacilli</taxon>
        <taxon>Lactobacillales</taxon>
        <taxon>Streptococcaceae</taxon>
        <taxon>Streptococcus</taxon>
    </lineage>
</organism>
<protein>
    <submittedName>
        <fullName evidence="3">Glycerophosphoryl diester phosphodiesterase</fullName>
        <ecNumber evidence="3">3.1.4.46</ecNumber>
    </submittedName>
</protein>
<feature type="transmembrane region" description="Helical" evidence="1">
    <location>
        <begin position="69"/>
        <end position="91"/>
    </location>
</feature>
<proteinExistence type="predicted"/>